<evidence type="ECO:0000313" key="1">
    <source>
        <dbReference type="EMBL" id="MDO6423349.1"/>
    </source>
</evidence>
<dbReference type="EMBL" id="JAUOPB010000009">
    <property type="protein sequence ID" value="MDO6423349.1"/>
    <property type="molecule type" value="Genomic_DNA"/>
</dbReference>
<name>A0AAW7XAG6_9GAMM</name>
<organism evidence="1 2">
    <name type="scientific">Saccharophagus degradans</name>
    <dbReference type="NCBI Taxonomy" id="86304"/>
    <lineage>
        <taxon>Bacteria</taxon>
        <taxon>Pseudomonadati</taxon>
        <taxon>Pseudomonadota</taxon>
        <taxon>Gammaproteobacteria</taxon>
        <taxon>Cellvibrionales</taxon>
        <taxon>Cellvibrionaceae</taxon>
        <taxon>Saccharophagus</taxon>
    </lineage>
</organism>
<dbReference type="AlphaFoldDB" id="A0AAW7XAG6"/>
<accession>A0AAW7XAG6</accession>
<gene>
    <name evidence="1" type="ORF">Q4521_12790</name>
</gene>
<dbReference type="Proteomes" id="UP001169760">
    <property type="component" value="Unassembled WGS sequence"/>
</dbReference>
<comment type="caution">
    <text evidence="1">The sequence shown here is derived from an EMBL/GenBank/DDBJ whole genome shotgun (WGS) entry which is preliminary data.</text>
</comment>
<reference evidence="1" key="1">
    <citation type="submission" date="2023-07" db="EMBL/GenBank/DDBJ databases">
        <title>Genome content predicts the carbon catabolic preferences of heterotrophic bacteria.</title>
        <authorList>
            <person name="Gralka M."/>
        </authorList>
    </citation>
    <scope>NUCLEOTIDE SEQUENCE</scope>
    <source>
        <strain evidence="1">I3M17_2</strain>
    </source>
</reference>
<evidence type="ECO:0000313" key="2">
    <source>
        <dbReference type="Proteomes" id="UP001169760"/>
    </source>
</evidence>
<protein>
    <submittedName>
        <fullName evidence="1">Uncharacterized protein</fullName>
    </submittedName>
</protein>
<proteinExistence type="predicted"/>
<sequence>MGIFSDIALEKMLELSSNTENKVGRELYRSNPQKYKGFTRTDCTTFVLNVLDHTFKKTGQPEAAASLMNSMAKRGSDVNPKFYGDLLFKRLVNNYGWKGIYCTPDRFHPNDGKKEHTFALYQVLNSCHYAGVPVSYTVLNYNPTPKTNPNFQKLFDYKGVQKLNITDLNALNKIKFGVGMSTKGMHNWLFSLGSVYEVHWDGIGSDLYEIRKIPNFPWNSNFIIVPPDMIPLLTMSKLKCS</sequence>
<dbReference type="RefSeq" id="WP_303493035.1">
    <property type="nucleotide sequence ID" value="NZ_JAUOPB010000009.1"/>
</dbReference>